<dbReference type="Proteomes" id="UP000478052">
    <property type="component" value="Unassembled WGS sequence"/>
</dbReference>
<gene>
    <name evidence="1" type="ORF">FWK35_00035501</name>
</gene>
<name>A0A6G0VP10_APHCR</name>
<comment type="caution">
    <text evidence="1">The sequence shown here is derived from an EMBL/GenBank/DDBJ whole genome shotgun (WGS) entry which is preliminary data.</text>
</comment>
<sequence>NIIDSSNIMDSSDIIDSSGNIVNLRTINAETPIVISDELSTETDFIKSKPAIIIDITKTPVNESCIKPVQPGLCTKLIYKKETILKTSQANPQKMMVGIMKECELRVKRQKITIETEEKMNKLQVCSILAD</sequence>
<proteinExistence type="predicted"/>
<evidence type="ECO:0000313" key="2">
    <source>
        <dbReference type="Proteomes" id="UP000478052"/>
    </source>
</evidence>
<dbReference type="AlphaFoldDB" id="A0A6G0VP10"/>
<accession>A0A6G0VP10</accession>
<organism evidence="1 2">
    <name type="scientific">Aphis craccivora</name>
    <name type="common">Cowpea aphid</name>
    <dbReference type="NCBI Taxonomy" id="307492"/>
    <lineage>
        <taxon>Eukaryota</taxon>
        <taxon>Metazoa</taxon>
        <taxon>Ecdysozoa</taxon>
        <taxon>Arthropoda</taxon>
        <taxon>Hexapoda</taxon>
        <taxon>Insecta</taxon>
        <taxon>Pterygota</taxon>
        <taxon>Neoptera</taxon>
        <taxon>Paraneoptera</taxon>
        <taxon>Hemiptera</taxon>
        <taxon>Sternorrhyncha</taxon>
        <taxon>Aphidomorpha</taxon>
        <taxon>Aphidoidea</taxon>
        <taxon>Aphididae</taxon>
        <taxon>Aphidini</taxon>
        <taxon>Aphis</taxon>
        <taxon>Aphis</taxon>
    </lineage>
</organism>
<feature type="non-terminal residue" evidence="1">
    <location>
        <position position="1"/>
    </location>
</feature>
<reference evidence="1 2" key="1">
    <citation type="submission" date="2019-08" db="EMBL/GenBank/DDBJ databases">
        <title>Whole genome of Aphis craccivora.</title>
        <authorList>
            <person name="Voronova N.V."/>
            <person name="Shulinski R.S."/>
            <person name="Bandarenka Y.V."/>
            <person name="Zhorov D.G."/>
            <person name="Warner D."/>
        </authorList>
    </citation>
    <scope>NUCLEOTIDE SEQUENCE [LARGE SCALE GENOMIC DNA]</scope>
    <source>
        <strain evidence="1">180601</strain>
        <tissue evidence="1">Whole Body</tissue>
    </source>
</reference>
<dbReference type="EMBL" id="VUJU01013778">
    <property type="protein sequence ID" value="KAF0703706.1"/>
    <property type="molecule type" value="Genomic_DNA"/>
</dbReference>
<evidence type="ECO:0000313" key="1">
    <source>
        <dbReference type="EMBL" id="KAF0703706.1"/>
    </source>
</evidence>
<keyword evidence="2" id="KW-1185">Reference proteome</keyword>
<protein>
    <submittedName>
        <fullName evidence="1">Uncharacterized protein</fullName>
    </submittedName>
</protein>